<dbReference type="InterPro" id="IPR020471">
    <property type="entry name" value="AKR"/>
</dbReference>
<sequence>MAASASAASAPAKMPRKKIPGTDIEVSVMCLGTWQFGDPSGTYTKQSEEVEAEIVRQAVAAGVNFIDTAEGYGGGESERSIAKALAAAGVKREDVVLASKVSPENLEPSALRAAVERSLANLKTEFIDLYQIHWPVRGDGWDVAATFGELKKLQEEGKIRAIGVSNFGPADLAAAVATGARISTNQLPYSLAWRAIEHEVTAACSKADVGVMGYSPLAQGLLSGKYAATADVSPAISRSRLFHRDTSPRARHEEEGCEEELWSLVAKLRSVAEESGMPVAQIALAWVLAQPNVTSVVFGASKPEHVARNTAAALAPLPASVLGRLSAASDPVKAKIGANCDVWDSKDGGRFR</sequence>
<name>A0A5A8EHH8_CAFRO</name>
<evidence type="ECO:0000256" key="1">
    <source>
        <dbReference type="ARBA" id="ARBA00023002"/>
    </source>
</evidence>
<accession>A0A5A8EHH8</accession>
<dbReference type="AlphaFoldDB" id="A0A5A8EHH8"/>
<dbReference type="InterPro" id="IPR018170">
    <property type="entry name" value="Aldo/ket_reductase_CS"/>
</dbReference>
<protein>
    <recommendedName>
        <fullName evidence="2">NADP-dependent oxidoreductase domain-containing protein</fullName>
    </recommendedName>
</protein>
<evidence type="ECO:0000259" key="2">
    <source>
        <dbReference type="Pfam" id="PF00248"/>
    </source>
</evidence>
<organism evidence="3 4">
    <name type="scientific">Cafeteria roenbergensis</name>
    <name type="common">Marine flagellate</name>
    <dbReference type="NCBI Taxonomy" id="33653"/>
    <lineage>
        <taxon>Eukaryota</taxon>
        <taxon>Sar</taxon>
        <taxon>Stramenopiles</taxon>
        <taxon>Bigyra</taxon>
        <taxon>Opalozoa</taxon>
        <taxon>Bicosoecida</taxon>
        <taxon>Cafeteriaceae</taxon>
        <taxon>Cafeteria</taxon>
    </lineage>
</organism>
<dbReference type="Pfam" id="PF00248">
    <property type="entry name" value="Aldo_ket_red"/>
    <property type="match status" value="1"/>
</dbReference>
<evidence type="ECO:0000313" key="3">
    <source>
        <dbReference type="EMBL" id="KAA0176167.1"/>
    </source>
</evidence>
<dbReference type="SUPFAM" id="SSF51430">
    <property type="entry name" value="NAD(P)-linked oxidoreductase"/>
    <property type="match status" value="1"/>
</dbReference>
<dbReference type="InterPro" id="IPR050523">
    <property type="entry name" value="AKR_Detox_Biosynth"/>
</dbReference>
<dbReference type="InterPro" id="IPR036812">
    <property type="entry name" value="NAD(P)_OxRdtase_dom_sf"/>
</dbReference>
<keyword evidence="1" id="KW-0560">Oxidoreductase</keyword>
<feature type="domain" description="NADP-dependent oxidoreductase" evidence="2">
    <location>
        <begin position="29"/>
        <end position="328"/>
    </location>
</feature>
<dbReference type="PROSITE" id="PS00062">
    <property type="entry name" value="ALDOKETO_REDUCTASE_2"/>
    <property type="match status" value="1"/>
</dbReference>
<dbReference type="PANTHER" id="PTHR43364">
    <property type="entry name" value="NADH-SPECIFIC METHYLGLYOXAL REDUCTASE-RELATED"/>
    <property type="match status" value="1"/>
</dbReference>
<dbReference type="PANTHER" id="PTHR43364:SF4">
    <property type="entry name" value="NAD(P)-LINKED OXIDOREDUCTASE SUPERFAMILY PROTEIN"/>
    <property type="match status" value="1"/>
</dbReference>
<dbReference type="OrthoDB" id="2310150at2759"/>
<dbReference type="CDD" id="cd19085">
    <property type="entry name" value="AKR_AKR11B3"/>
    <property type="match status" value="1"/>
</dbReference>
<proteinExistence type="predicted"/>
<evidence type="ECO:0000313" key="4">
    <source>
        <dbReference type="Proteomes" id="UP000322899"/>
    </source>
</evidence>
<reference evidence="3 4" key="1">
    <citation type="submission" date="2019-07" db="EMBL/GenBank/DDBJ databases">
        <title>Genomes of Cafeteria roenbergensis.</title>
        <authorList>
            <person name="Fischer M.G."/>
            <person name="Hackl T."/>
            <person name="Roman M."/>
        </authorList>
    </citation>
    <scope>NUCLEOTIDE SEQUENCE [LARGE SCALE GENOMIC DNA]</scope>
    <source>
        <strain evidence="3 4">E4-10P</strain>
    </source>
</reference>
<dbReference type="EMBL" id="VLTO01000009">
    <property type="protein sequence ID" value="KAA0176167.1"/>
    <property type="molecule type" value="Genomic_DNA"/>
</dbReference>
<dbReference type="InterPro" id="IPR023210">
    <property type="entry name" value="NADP_OxRdtase_dom"/>
</dbReference>
<dbReference type="PRINTS" id="PR00069">
    <property type="entry name" value="ALDKETRDTASE"/>
</dbReference>
<comment type="caution">
    <text evidence="3">The sequence shown here is derived from an EMBL/GenBank/DDBJ whole genome shotgun (WGS) entry which is preliminary data.</text>
</comment>
<dbReference type="Proteomes" id="UP000322899">
    <property type="component" value="Unassembled WGS sequence"/>
</dbReference>
<dbReference type="Gene3D" id="3.20.20.100">
    <property type="entry name" value="NADP-dependent oxidoreductase domain"/>
    <property type="match status" value="1"/>
</dbReference>
<dbReference type="GO" id="GO:0016491">
    <property type="term" value="F:oxidoreductase activity"/>
    <property type="evidence" value="ECO:0007669"/>
    <property type="project" value="UniProtKB-KW"/>
</dbReference>
<gene>
    <name evidence="3" type="ORF">FNF27_02224</name>
</gene>